<dbReference type="AlphaFoldDB" id="A0A7L5JSJ0"/>
<protein>
    <recommendedName>
        <fullName evidence="2">phosphoribosylglycinamide formyltransferase 1</fullName>
        <ecNumber evidence="2">2.1.2.2</ecNumber>
    </recommendedName>
</protein>
<evidence type="ECO:0000259" key="5">
    <source>
        <dbReference type="Pfam" id="PF00551"/>
    </source>
</evidence>
<dbReference type="PANTHER" id="PTHR43369:SF2">
    <property type="entry name" value="PHOSPHORIBOSYLGLYCINAMIDE FORMYLTRANSFERASE"/>
    <property type="match status" value="1"/>
</dbReference>
<reference evidence="6 7" key="1">
    <citation type="submission" date="2020-05" db="EMBL/GenBank/DDBJ databases">
        <title>Complete genome sequencing of Campylobacter and Arcobacter type strains.</title>
        <authorList>
            <person name="Miller W.G."/>
            <person name="Yee E."/>
        </authorList>
    </citation>
    <scope>NUCLEOTIDE SEQUENCE [LARGE SCALE GENOMIC DNA]</scope>
    <source>
        <strain evidence="6 7">LMG 21996</strain>
    </source>
</reference>
<dbReference type="PANTHER" id="PTHR43369">
    <property type="entry name" value="PHOSPHORIBOSYLGLYCINAMIDE FORMYLTRANSFERASE"/>
    <property type="match status" value="1"/>
</dbReference>
<dbReference type="GO" id="GO:0006189">
    <property type="term" value="P:'de novo' IMP biosynthetic process"/>
    <property type="evidence" value="ECO:0007669"/>
    <property type="project" value="InterPro"/>
</dbReference>
<evidence type="ECO:0000256" key="1">
    <source>
        <dbReference type="ARBA" id="ARBA00005054"/>
    </source>
</evidence>
<dbReference type="InterPro" id="IPR036477">
    <property type="entry name" value="Formyl_transf_N_sf"/>
</dbReference>
<evidence type="ECO:0000313" key="6">
    <source>
        <dbReference type="EMBL" id="QKJ28203.1"/>
    </source>
</evidence>
<dbReference type="Proteomes" id="UP000509513">
    <property type="component" value="Chromosome"/>
</dbReference>
<dbReference type="EC" id="2.1.2.2" evidence="2"/>
<evidence type="ECO:0000256" key="4">
    <source>
        <dbReference type="ARBA" id="ARBA00022755"/>
    </source>
</evidence>
<feature type="domain" description="Formyl transferase N-terminal" evidence="5">
    <location>
        <begin position="5"/>
        <end position="189"/>
    </location>
</feature>
<dbReference type="InterPro" id="IPR002376">
    <property type="entry name" value="Formyl_transf_N"/>
</dbReference>
<gene>
    <name evidence="6" type="primary">purN</name>
    <name evidence="6" type="ORF">ACBT_2323</name>
</gene>
<name>A0A7L5JSJ0_9BACT</name>
<organism evidence="6 7">
    <name type="scientific">Aliarcobacter cibarius</name>
    <dbReference type="NCBI Taxonomy" id="255507"/>
    <lineage>
        <taxon>Bacteria</taxon>
        <taxon>Pseudomonadati</taxon>
        <taxon>Campylobacterota</taxon>
        <taxon>Epsilonproteobacteria</taxon>
        <taxon>Campylobacterales</taxon>
        <taxon>Arcobacteraceae</taxon>
        <taxon>Aliarcobacter</taxon>
    </lineage>
</organism>
<accession>A0A7L5JSJ0</accession>
<dbReference type="KEGG" id="acib:ACBT_2323"/>
<dbReference type="EMBL" id="CP054051">
    <property type="protein sequence ID" value="QKJ28203.1"/>
    <property type="molecule type" value="Genomic_DNA"/>
</dbReference>
<dbReference type="SUPFAM" id="SSF53328">
    <property type="entry name" value="Formyltransferase"/>
    <property type="match status" value="1"/>
</dbReference>
<dbReference type="GO" id="GO:0005737">
    <property type="term" value="C:cytoplasm"/>
    <property type="evidence" value="ECO:0007669"/>
    <property type="project" value="TreeGrafter"/>
</dbReference>
<keyword evidence="3 6" id="KW-0808">Transferase</keyword>
<dbReference type="Gene3D" id="3.40.50.170">
    <property type="entry name" value="Formyl transferase, N-terminal domain"/>
    <property type="match status" value="1"/>
</dbReference>
<evidence type="ECO:0000256" key="3">
    <source>
        <dbReference type="ARBA" id="ARBA00022679"/>
    </source>
</evidence>
<dbReference type="CDD" id="cd08645">
    <property type="entry name" value="FMT_core_GART"/>
    <property type="match status" value="1"/>
</dbReference>
<keyword evidence="4" id="KW-0658">Purine biosynthesis</keyword>
<evidence type="ECO:0000256" key="2">
    <source>
        <dbReference type="ARBA" id="ARBA00012254"/>
    </source>
</evidence>
<dbReference type="Pfam" id="PF00551">
    <property type="entry name" value="Formyl_trans_N"/>
    <property type="match status" value="1"/>
</dbReference>
<sequence>MENRKKIGILASYNGSGFETIQNAILNGVLNAEVCVVITNNTNAGVLEKANRYGVDSFVINSKFYPDENLDLKITKILKEYKCDYIFLSGFMKKIEKNLLENFPKKIINTHPAILPSIYGGAGMYGSFVHQAVVKNGEKKSGVTIHYIDENYDEGETILIKELELSPNETAETLETKIKDLEKIAIVEAFKKVLA</sequence>
<dbReference type="InterPro" id="IPR004607">
    <property type="entry name" value="GART"/>
</dbReference>
<proteinExistence type="predicted"/>
<evidence type="ECO:0000313" key="7">
    <source>
        <dbReference type="Proteomes" id="UP000509513"/>
    </source>
</evidence>
<comment type="pathway">
    <text evidence="1">Purine metabolism; IMP biosynthesis via de novo pathway; N(2)-formyl-N(1)-(5-phospho-D-ribosyl)glycinamide from N(1)-(5-phospho-D-ribosyl)glycinamide (10-formyl THF route): step 1/1.</text>
</comment>
<dbReference type="RefSeq" id="WP_024774267.1">
    <property type="nucleotide sequence ID" value="NZ_CP054051.1"/>
</dbReference>
<dbReference type="GO" id="GO:0004644">
    <property type="term" value="F:phosphoribosylglycinamide formyltransferase activity"/>
    <property type="evidence" value="ECO:0007669"/>
    <property type="project" value="UniProtKB-EC"/>
</dbReference>